<organism evidence="2 3">
    <name type="scientific">Metaclostridioides mangenotii</name>
    <dbReference type="NCBI Taxonomy" id="1540"/>
    <lineage>
        <taxon>Bacteria</taxon>
        <taxon>Bacillati</taxon>
        <taxon>Bacillota</taxon>
        <taxon>Clostridia</taxon>
        <taxon>Peptostreptococcales</taxon>
        <taxon>Peptostreptococcaceae</taxon>
        <taxon>Metaclostridioides</taxon>
    </lineage>
</organism>
<dbReference type="Proteomes" id="UP000767291">
    <property type="component" value="Unassembled WGS sequence"/>
</dbReference>
<gene>
    <name evidence="2" type="ORF">J2Z43_002616</name>
</gene>
<reference evidence="2 3" key="1">
    <citation type="submission" date="2021-03" db="EMBL/GenBank/DDBJ databases">
        <title>Genomic Encyclopedia of Type Strains, Phase IV (KMG-IV): sequencing the most valuable type-strain genomes for metagenomic binning, comparative biology and taxonomic classification.</title>
        <authorList>
            <person name="Goeker M."/>
        </authorList>
    </citation>
    <scope>NUCLEOTIDE SEQUENCE [LARGE SCALE GENOMIC DNA]</scope>
    <source>
        <strain evidence="2 3">DSM 1289</strain>
    </source>
</reference>
<proteinExistence type="predicted"/>
<dbReference type="EMBL" id="JAGGJX010000007">
    <property type="protein sequence ID" value="MBP1856168.1"/>
    <property type="molecule type" value="Genomic_DNA"/>
</dbReference>
<protein>
    <recommendedName>
        <fullName evidence="1">DUF6440 domain-containing protein</fullName>
    </recommendedName>
</protein>
<name>A0ABS4EE01_9FIRM</name>
<evidence type="ECO:0000313" key="2">
    <source>
        <dbReference type="EMBL" id="MBP1856168.1"/>
    </source>
</evidence>
<feature type="domain" description="DUF6440" evidence="1">
    <location>
        <begin position="2"/>
        <end position="38"/>
    </location>
</feature>
<accession>A0ABS4EE01</accession>
<comment type="caution">
    <text evidence="2">The sequence shown here is derived from an EMBL/GenBank/DDBJ whole genome shotgun (WGS) entry which is preliminary data.</text>
</comment>
<dbReference type="InterPro" id="IPR045515">
    <property type="entry name" value="DUF6440"/>
</dbReference>
<evidence type="ECO:0000313" key="3">
    <source>
        <dbReference type="Proteomes" id="UP000767291"/>
    </source>
</evidence>
<sequence length="43" mass="4771">MTEIWVDRETGVNYLYHVDGYSGGLTPLLDSDGKPVISSIDKE</sequence>
<dbReference type="Pfam" id="PF20037">
    <property type="entry name" value="DUF6440"/>
    <property type="match status" value="1"/>
</dbReference>
<keyword evidence="3" id="KW-1185">Reference proteome</keyword>
<evidence type="ECO:0000259" key="1">
    <source>
        <dbReference type="Pfam" id="PF20037"/>
    </source>
</evidence>